<feature type="region of interest" description="Disordered" evidence="1">
    <location>
        <begin position="1"/>
        <end position="91"/>
    </location>
</feature>
<dbReference type="AlphaFoldDB" id="A0A6J4I5G4"/>
<feature type="compositionally biased region" description="Low complexity" evidence="1">
    <location>
        <begin position="67"/>
        <end position="85"/>
    </location>
</feature>
<feature type="non-terminal residue" evidence="2">
    <location>
        <position position="1"/>
    </location>
</feature>
<organism evidence="2">
    <name type="scientific">uncultured Acidimicrobiales bacterium</name>
    <dbReference type="NCBI Taxonomy" id="310071"/>
    <lineage>
        <taxon>Bacteria</taxon>
        <taxon>Bacillati</taxon>
        <taxon>Actinomycetota</taxon>
        <taxon>Acidimicrobiia</taxon>
        <taxon>Acidimicrobiales</taxon>
        <taxon>environmental samples</taxon>
    </lineage>
</organism>
<feature type="non-terminal residue" evidence="2">
    <location>
        <position position="91"/>
    </location>
</feature>
<protein>
    <submittedName>
        <fullName evidence="2">Uncharacterized protein</fullName>
    </submittedName>
</protein>
<feature type="compositionally biased region" description="Low complexity" evidence="1">
    <location>
        <begin position="1"/>
        <end position="17"/>
    </location>
</feature>
<name>A0A6J4I5G4_9ACTN</name>
<proteinExistence type="predicted"/>
<evidence type="ECO:0000256" key="1">
    <source>
        <dbReference type="SAM" id="MobiDB-lite"/>
    </source>
</evidence>
<gene>
    <name evidence="2" type="ORF">AVDCRST_MAG20-1838</name>
</gene>
<evidence type="ECO:0000313" key="2">
    <source>
        <dbReference type="EMBL" id="CAA9242944.1"/>
    </source>
</evidence>
<reference evidence="2" key="1">
    <citation type="submission" date="2020-02" db="EMBL/GenBank/DDBJ databases">
        <authorList>
            <person name="Meier V. D."/>
        </authorList>
    </citation>
    <scope>NUCLEOTIDE SEQUENCE</scope>
    <source>
        <strain evidence="2">AVDCRST_MAG20</strain>
    </source>
</reference>
<accession>A0A6J4I5G4</accession>
<feature type="compositionally biased region" description="Low complexity" evidence="1">
    <location>
        <begin position="33"/>
        <end position="54"/>
    </location>
</feature>
<dbReference type="EMBL" id="CADCSY010000082">
    <property type="protein sequence ID" value="CAA9242944.1"/>
    <property type="molecule type" value="Genomic_DNA"/>
</dbReference>
<sequence>GASRPPASSSGGSSSTAGRRHPLARLPARRVVDPGPQGAPGPAAAVPHRPGRVAGLPPAHGHHRGPRGVPADVRPRGRPGAAPRRGGADDL</sequence>